<dbReference type="RefSeq" id="WP_129577121.1">
    <property type="nucleotide sequence ID" value="NZ_CP012672.1"/>
</dbReference>
<dbReference type="SUPFAM" id="SSF53850">
    <property type="entry name" value="Periplasmic binding protein-like II"/>
    <property type="match status" value="1"/>
</dbReference>
<accession>A0A4P2QTY0</accession>
<dbReference type="Pfam" id="PF03466">
    <property type="entry name" value="LysR_substrate"/>
    <property type="match status" value="1"/>
</dbReference>
<dbReference type="SUPFAM" id="SSF46785">
    <property type="entry name" value="Winged helix' DNA-binding domain"/>
    <property type="match status" value="1"/>
</dbReference>
<dbReference type="InterPro" id="IPR005119">
    <property type="entry name" value="LysR_subst-bd"/>
</dbReference>
<sequence>MNLPALDLNLLLVLHAVLEERSAARAARRLHVTPSAVSNSLARLRAQLGDPLVVRSGRGLVATPRAQQMIPRLRAAFGEIAGAIEGDRAFDPMATSRAFAIACSDLDQICSLPAIARAFAAKMPRAVLRVASVDHLEAAGGLAGGDIDAAIAPAHPLPPGHHAADLYEQDSVFVVRRGHPCARGRMTREVFNAMRHIDIHVALGRGGIGNRAAREQLAAHGLRREIAMTVPSFSAAAVAAANTDLIAGMPRRLAEALARLAPLAIIEPPLPGFSSKIQLVWHERTHEDEGARCFREVVISAVREATPPPARPRTQAGRSQKGAVSRARREQDGGKMGRRAKPAS</sequence>
<dbReference type="InterPro" id="IPR037402">
    <property type="entry name" value="YidZ_PBP2"/>
</dbReference>
<dbReference type="Gene3D" id="3.40.190.10">
    <property type="entry name" value="Periplasmic binding protein-like II"/>
    <property type="match status" value="2"/>
</dbReference>
<dbReference type="EMBL" id="CP012672">
    <property type="protein sequence ID" value="AUX33817.1"/>
    <property type="molecule type" value="Genomic_DNA"/>
</dbReference>
<feature type="region of interest" description="Disordered" evidence="5">
    <location>
        <begin position="303"/>
        <end position="344"/>
    </location>
</feature>
<protein>
    <submittedName>
        <fullName evidence="7">LysR family transcriptional regulator</fullName>
    </submittedName>
</protein>
<evidence type="ECO:0000256" key="2">
    <source>
        <dbReference type="ARBA" id="ARBA00023015"/>
    </source>
</evidence>
<dbReference type="PANTHER" id="PTHR30118">
    <property type="entry name" value="HTH-TYPE TRANSCRIPTIONAL REGULATOR LEUO-RELATED"/>
    <property type="match status" value="1"/>
</dbReference>
<evidence type="ECO:0000256" key="3">
    <source>
        <dbReference type="ARBA" id="ARBA00023125"/>
    </source>
</evidence>
<evidence type="ECO:0000313" key="7">
    <source>
        <dbReference type="EMBL" id="AUX33817.1"/>
    </source>
</evidence>
<dbReference type="AlphaFoldDB" id="A0A4P2QTY0"/>
<dbReference type="PROSITE" id="PS50931">
    <property type="entry name" value="HTH_LYSR"/>
    <property type="match status" value="1"/>
</dbReference>
<name>A0A4P2QTY0_SORCE</name>
<evidence type="ECO:0000259" key="6">
    <source>
        <dbReference type="PROSITE" id="PS50931"/>
    </source>
</evidence>
<evidence type="ECO:0000256" key="5">
    <source>
        <dbReference type="SAM" id="MobiDB-lite"/>
    </source>
</evidence>
<dbReference type="GO" id="GO:0003677">
    <property type="term" value="F:DNA binding"/>
    <property type="evidence" value="ECO:0007669"/>
    <property type="project" value="UniProtKB-KW"/>
</dbReference>
<dbReference type="GO" id="GO:0003700">
    <property type="term" value="F:DNA-binding transcription factor activity"/>
    <property type="evidence" value="ECO:0007669"/>
    <property type="project" value="InterPro"/>
</dbReference>
<dbReference type="Pfam" id="PF00126">
    <property type="entry name" value="HTH_1"/>
    <property type="match status" value="1"/>
</dbReference>
<keyword evidence="3" id="KW-0238">DNA-binding</keyword>
<dbReference type="InterPro" id="IPR050389">
    <property type="entry name" value="LysR-type_TF"/>
</dbReference>
<evidence type="ECO:0000256" key="1">
    <source>
        <dbReference type="ARBA" id="ARBA00009437"/>
    </source>
</evidence>
<proteinExistence type="inferred from homology"/>
<evidence type="ECO:0000313" key="8">
    <source>
        <dbReference type="Proteomes" id="UP000295497"/>
    </source>
</evidence>
<evidence type="ECO:0000256" key="4">
    <source>
        <dbReference type="ARBA" id="ARBA00023163"/>
    </source>
</evidence>
<dbReference type="PANTHER" id="PTHR30118:SF15">
    <property type="entry name" value="TRANSCRIPTIONAL REGULATORY PROTEIN"/>
    <property type="match status" value="1"/>
</dbReference>
<keyword evidence="4" id="KW-0804">Transcription</keyword>
<dbReference type="CDD" id="cd08417">
    <property type="entry name" value="PBP2_Nitroaromatics_like"/>
    <property type="match status" value="1"/>
</dbReference>
<keyword evidence="2" id="KW-0805">Transcription regulation</keyword>
<reference evidence="7 8" key="1">
    <citation type="submission" date="2015-09" db="EMBL/GenBank/DDBJ databases">
        <title>Sorangium comparison.</title>
        <authorList>
            <person name="Zaburannyi N."/>
            <person name="Bunk B."/>
            <person name="Overmann J."/>
            <person name="Mueller R."/>
        </authorList>
    </citation>
    <scope>NUCLEOTIDE SEQUENCE [LARGE SCALE GENOMIC DNA]</scope>
    <source>
        <strain evidence="7 8">So ce836</strain>
    </source>
</reference>
<feature type="domain" description="HTH lysR-type" evidence="6">
    <location>
        <begin position="6"/>
        <end position="63"/>
    </location>
</feature>
<comment type="similarity">
    <text evidence="1">Belongs to the LysR transcriptional regulatory family.</text>
</comment>
<dbReference type="InterPro" id="IPR000847">
    <property type="entry name" value="LysR_HTH_N"/>
</dbReference>
<organism evidence="7 8">
    <name type="scientific">Sorangium cellulosum</name>
    <name type="common">Polyangium cellulosum</name>
    <dbReference type="NCBI Taxonomy" id="56"/>
    <lineage>
        <taxon>Bacteria</taxon>
        <taxon>Pseudomonadati</taxon>
        <taxon>Myxococcota</taxon>
        <taxon>Polyangia</taxon>
        <taxon>Polyangiales</taxon>
        <taxon>Polyangiaceae</taxon>
        <taxon>Sorangium</taxon>
    </lineage>
</organism>
<dbReference type="InterPro" id="IPR036390">
    <property type="entry name" value="WH_DNA-bd_sf"/>
</dbReference>
<dbReference type="Gene3D" id="1.10.10.10">
    <property type="entry name" value="Winged helix-like DNA-binding domain superfamily/Winged helix DNA-binding domain"/>
    <property type="match status" value="1"/>
</dbReference>
<dbReference type="InterPro" id="IPR036388">
    <property type="entry name" value="WH-like_DNA-bd_sf"/>
</dbReference>
<dbReference type="Proteomes" id="UP000295497">
    <property type="component" value="Chromosome"/>
</dbReference>
<gene>
    <name evidence="7" type="primary">lysR</name>
    <name evidence="7" type="ORF">SOCE836_059810</name>
</gene>